<keyword evidence="2" id="KW-1185">Reference proteome</keyword>
<dbReference type="GeneID" id="26646931"/>
<gene>
    <name evidence="1" type="ORF">PHICD111_20012</name>
</gene>
<dbReference type="EMBL" id="LN681535">
    <property type="protein sequence ID" value="CEK40286.1"/>
    <property type="molecule type" value="Genomic_DNA"/>
</dbReference>
<organism evidence="1 2">
    <name type="scientific">Clostridium phage phiCD111</name>
    <dbReference type="NCBI Taxonomy" id="1582150"/>
    <lineage>
        <taxon>Viruses</taxon>
        <taxon>Duplodnaviria</taxon>
        <taxon>Heunggongvirae</taxon>
        <taxon>Uroviricota</taxon>
        <taxon>Caudoviricetes</taxon>
        <taxon>Leicestervirus</taxon>
        <taxon>Leicestervirus CD111</taxon>
    </lineage>
</organism>
<proteinExistence type="predicted"/>
<evidence type="ECO:0000313" key="2">
    <source>
        <dbReference type="Proteomes" id="UP000030729"/>
    </source>
</evidence>
<protein>
    <recommendedName>
        <fullName evidence="3">Chloramphenicol resistance protein</fullName>
    </recommendedName>
</protein>
<dbReference type="OrthoDB" id="13101at10239"/>
<evidence type="ECO:0008006" key="3">
    <source>
        <dbReference type="Google" id="ProtNLM"/>
    </source>
</evidence>
<dbReference type="KEGG" id="vg:26646931"/>
<evidence type="ECO:0000313" key="1">
    <source>
        <dbReference type="EMBL" id="CEK40286.1"/>
    </source>
</evidence>
<accession>A0A0A8WJ92</accession>
<reference evidence="1 2" key="1">
    <citation type="submission" date="2014-12" db="EMBL/GenBank/DDBJ databases">
        <title>Whole Genome Sequence and Molecular Characterization of Siphoviridae / Myoviridae Phage Infecting Clostridium difficile.</title>
        <authorList>
            <person name="Monot M."/>
        </authorList>
    </citation>
    <scope>NUCLEOTIDE SEQUENCE [LARGE SCALE GENOMIC DNA]</scope>
</reference>
<name>A0A0A8WJ92_9CAUD</name>
<dbReference type="Proteomes" id="UP000030729">
    <property type="component" value="Genome"/>
</dbReference>
<dbReference type="RefSeq" id="YP_009208365.1">
    <property type="nucleotide sequence ID" value="NC_028905.1"/>
</dbReference>
<sequence length="143" mass="16494">MTIVESVREFIKKCPHLDEFAKSINVEFLAEEFTSYTIETVPAETIVKKFVNGDAIKQFVFIFASRESYGSDVMQNIENSQFYEQFADWIYRENLNGNLPVLDGNKESMSLEVSTTGYPVQTSIDTAQYQIQLKLKYFEKGEI</sequence>